<dbReference type="Gene3D" id="3.40.50.720">
    <property type="entry name" value="NAD(P)-binding Rossmann-like Domain"/>
    <property type="match status" value="1"/>
</dbReference>
<dbReference type="SMART" id="SM00829">
    <property type="entry name" value="PKS_ER"/>
    <property type="match status" value="1"/>
</dbReference>
<keyword evidence="1" id="KW-0560">Oxidoreductase</keyword>
<dbReference type="PANTHER" id="PTHR43205:SF42">
    <property type="entry name" value="ALCOHOL DEHYDROGENASE, ZINC-CONTAINING (AFU_ORTHOLOGUE AFUA_7G04530)"/>
    <property type="match status" value="1"/>
</dbReference>
<dbReference type="Pfam" id="PF00107">
    <property type="entry name" value="ADH_zinc_N"/>
    <property type="match status" value="1"/>
</dbReference>
<proteinExistence type="predicted"/>
<gene>
    <name evidence="3" type="ORF">SYNPS1DRAFT_15903</name>
</gene>
<dbReference type="OrthoDB" id="809632at2759"/>
<reference evidence="4" key="1">
    <citation type="journal article" date="2018" name="Nat. Microbiol.">
        <title>Leveraging single-cell genomics to expand the fungal tree of life.</title>
        <authorList>
            <person name="Ahrendt S.R."/>
            <person name="Quandt C.A."/>
            <person name="Ciobanu D."/>
            <person name="Clum A."/>
            <person name="Salamov A."/>
            <person name="Andreopoulos B."/>
            <person name="Cheng J.F."/>
            <person name="Woyke T."/>
            <person name="Pelin A."/>
            <person name="Henrissat B."/>
            <person name="Reynolds N.K."/>
            <person name="Benny G.L."/>
            <person name="Smith M.E."/>
            <person name="James T.Y."/>
            <person name="Grigoriev I.V."/>
        </authorList>
    </citation>
    <scope>NUCLEOTIDE SEQUENCE [LARGE SCALE GENOMIC DNA]</scope>
    <source>
        <strain evidence="4">Benny S71-1</strain>
    </source>
</reference>
<evidence type="ECO:0000259" key="2">
    <source>
        <dbReference type="SMART" id="SM00829"/>
    </source>
</evidence>
<dbReference type="AlphaFoldDB" id="A0A4P9YYR9"/>
<dbReference type="InterPro" id="IPR041694">
    <property type="entry name" value="ADH_N_2"/>
</dbReference>
<dbReference type="SUPFAM" id="SSF50129">
    <property type="entry name" value="GroES-like"/>
    <property type="match status" value="1"/>
</dbReference>
<protein>
    <submittedName>
        <fullName evidence="3">Oxidoreductase</fullName>
    </submittedName>
</protein>
<accession>A0A4P9YYR9</accession>
<dbReference type="CDD" id="cd05288">
    <property type="entry name" value="PGDH"/>
    <property type="match status" value="1"/>
</dbReference>
<evidence type="ECO:0000256" key="1">
    <source>
        <dbReference type="ARBA" id="ARBA00023002"/>
    </source>
</evidence>
<dbReference type="FunFam" id="3.40.50.720:FF:000121">
    <property type="entry name" value="Prostaglandin reductase 2"/>
    <property type="match status" value="1"/>
</dbReference>
<dbReference type="InterPro" id="IPR036291">
    <property type="entry name" value="NAD(P)-bd_dom_sf"/>
</dbReference>
<keyword evidence="4" id="KW-1185">Reference proteome</keyword>
<dbReference type="SUPFAM" id="SSF51735">
    <property type="entry name" value="NAD(P)-binding Rossmann-fold domains"/>
    <property type="match status" value="1"/>
</dbReference>
<dbReference type="Gene3D" id="3.90.180.10">
    <property type="entry name" value="Medium-chain alcohol dehydrogenases, catalytic domain"/>
    <property type="match status" value="1"/>
</dbReference>
<dbReference type="InterPro" id="IPR013149">
    <property type="entry name" value="ADH-like_C"/>
</dbReference>
<dbReference type="GO" id="GO:0016628">
    <property type="term" value="F:oxidoreductase activity, acting on the CH-CH group of donors, NAD or NADP as acceptor"/>
    <property type="evidence" value="ECO:0007669"/>
    <property type="project" value="InterPro"/>
</dbReference>
<dbReference type="InterPro" id="IPR011032">
    <property type="entry name" value="GroES-like_sf"/>
</dbReference>
<dbReference type="EMBL" id="KZ989818">
    <property type="protein sequence ID" value="RKP25266.1"/>
    <property type="molecule type" value="Genomic_DNA"/>
</dbReference>
<feature type="domain" description="Enoyl reductase (ER)" evidence="2">
    <location>
        <begin position="18"/>
        <end position="333"/>
    </location>
</feature>
<sequence length="344" mass="37253">MTAVQNTQVLFVKRPEGSIVPQEVFRLTRSPRPTPAAGQVLVRSLYLSLDPAMRGWMNNTRSYIAPVELGAVMRGSVVAEVVESRADTFKPGDIVVGVIGWQQYAALDAQQLTLLPVPRGMSIPAAFHLLSITGMTAYFGLLDVGRPKAGETVVVSGAAGATGSITAQIAKLHGCRVVGIAGGAEKCRHLTEELGLDAAVDYRSPTFHKDLARATPSYINVFFDNVGGDVLDAVLGRLAKGARIVLCGAISQYNTRKVQGPRNYMTLISQTARMEGFVVFDYEKQYPQAMKELVRWQQEGKIKLSLHIVDGLEQAPDALLMLFNGKNKGKLLVKIAEPSSHAHL</sequence>
<dbReference type="InterPro" id="IPR020843">
    <property type="entry name" value="ER"/>
</dbReference>
<dbReference type="PANTHER" id="PTHR43205">
    <property type="entry name" value="PROSTAGLANDIN REDUCTASE"/>
    <property type="match status" value="1"/>
</dbReference>
<dbReference type="Proteomes" id="UP000278143">
    <property type="component" value="Unassembled WGS sequence"/>
</dbReference>
<evidence type="ECO:0000313" key="3">
    <source>
        <dbReference type="EMBL" id="RKP25266.1"/>
    </source>
</evidence>
<evidence type="ECO:0000313" key="4">
    <source>
        <dbReference type="Proteomes" id="UP000278143"/>
    </source>
</evidence>
<organism evidence="3 4">
    <name type="scientific">Syncephalis pseudoplumigaleata</name>
    <dbReference type="NCBI Taxonomy" id="1712513"/>
    <lineage>
        <taxon>Eukaryota</taxon>
        <taxon>Fungi</taxon>
        <taxon>Fungi incertae sedis</taxon>
        <taxon>Zoopagomycota</taxon>
        <taxon>Zoopagomycotina</taxon>
        <taxon>Zoopagomycetes</taxon>
        <taxon>Zoopagales</taxon>
        <taxon>Piptocephalidaceae</taxon>
        <taxon>Syncephalis</taxon>
    </lineage>
</organism>
<dbReference type="Pfam" id="PF16884">
    <property type="entry name" value="ADH_N_2"/>
    <property type="match status" value="1"/>
</dbReference>
<name>A0A4P9YYR9_9FUNG</name>
<dbReference type="InterPro" id="IPR045010">
    <property type="entry name" value="MDR_fam"/>
</dbReference>